<dbReference type="EMBL" id="LMUA01000022">
    <property type="protein sequence ID" value="KUE75423.1"/>
    <property type="molecule type" value="Genomic_DNA"/>
</dbReference>
<keyword evidence="1" id="KW-0812">Transmembrane</keyword>
<proteinExistence type="predicted"/>
<name>A0A0W7TNX7_9FIRM</name>
<evidence type="ECO:0000313" key="3">
    <source>
        <dbReference type="Proteomes" id="UP000053433"/>
    </source>
</evidence>
<dbReference type="CDD" id="cd00761">
    <property type="entry name" value="Glyco_tranf_GTA_type"/>
    <property type="match status" value="1"/>
</dbReference>
<sequence>MTLQVLVATMHQTDHSLLEKMNIQSDAIVVNQCNRNEVERFMYNGHQILWMSLNERGIGLSRNTALMRATADIVLFADEDVAYRDGYAQVIESAFENNQNADMLLFDLEAIGDVKNPEKPYAFRRVKWYNSMHYGAVHFACKRERLFAKSLSYNLLFGGGAKYSCGEDSIFLAGILKAGLKVWTIPGHIGTVTHGDSTWFNGYTDKYFYDKGVLMGTIFGVTAYPLVIALFLKNKGQTKDYGLKKAIERAFEGIKQR</sequence>
<dbReference type="InterPro" id="IPR029044">
    <property type="entry name" value="Nucleotide-diphossugar_trans"/>
</dbReference>
<reference evidence="2 3" key="1">
    <citation type="submission" date="2015-10" db="EMBL/GenBank/DDBJ databases">
        <title>A novel member of the family Ruminococcaceae isolated from human faeces.</title>
        <authorList>
            <person name="Shkoporov A.N."/>
            <person name="Chaplin A.V."/>
            <person name="Motuzova O.V."/>
            <person name="Kafarskaia L.I."/>
            <person name="Efimov B.A."/>
        </authorList>
    </citation>
    <scope>NUCLEOTIDE SEQUENCE [LARGE SCALE GENOMIC DNA]</scope>
    <source>
        <strain evidence="2 3">668</strain>
    </source>
</reference>
<evidence type="ECO:0000256" key="1">
    <source>
        <dbReference type="SAM" id="Phobius"/>
    </source>
</evidence>
<protein>
    <recommendedName>
        <fullName evidence="4">Glycosyltransferase</fullName>
    </recommendedName>
</protein>
<evidence type="ECO:0000313" key="2">
    <source>
        <dbReference type="EMBL" id="KUE75423.1"/>
    </source>
</evidence>
<feature type="transmembrane region" description="Helical" evidence="1">
    <location>
        <begin position="213"/>
        <end position="232"/>
    </location>
</feature>
<gene>
    <name evidence="2" type="ORF">ASJ35_14010</name>
</gene>
<dbReference type="SUPFAM" id="SSF53448">
    <property type="entry name" value="Nucleotide-diphospho-sugar transferases"/>
    <property type="match status" value="1"/>
</dbReference>
<dbReference type="Gene3D" id="3.90.550.10">
    <property type="entry name" value="Spore Coat Polysaccharide Biosynthesis Protein SpsA, Chain A"/>
    <property type="match status" value="1"/>
</dbReference>
<dbReference type="AlphaFoldDB" id="A0A0W7TNX7"/>
<organism evidence="2 3">
    <name type="scientific">Ruthenibacterium lactatiformans</name>
    <dbReference type="NCBI Taxonomy" id="1550024"/>
    <lineage>
        <taxon>Bacteria</taxon>
        <taxon>Bacillati</taxon>
        <taxon>Bacillota</taxon>
        <taxon>Clostridia</taxon>
        <taxon>Eubacteriales</taxon>
        <taxon>Oscillospiraceae</taxon>
        <taxon>Ruthenibacterium</taxon>
    </lineage>
</organism>
<keyword evidence="1" id="KW-0472">Membrane</keyword>
<evidence type="ECO:0008006" key="4">
    <source>
        <dbReference type="Google" id="ProtNLM"/>
    </source>
</evidence>
<keyword evidence="1" id="KW-1133">Transmembrane helix</keyword>
<dbReference type="Proteomes" id="UP000053433">
    <property type="component" value="Unassembled WGS sequence"/>
</dbReference>
<dbReference type="RefSeq" id="WP_058723568.1">
    <property type="nucleotide sequence ID" value="NZ_LMUA01000022.1"/>
</dbReference>
<accession>A0A0W7TNX7</accession>
<comment type="caution">
    <text evidence="2">The sequence shown here is derived from an EMBL/GenBank/DDBJ whole genome shotgun (WGS) entry which is preliminary data.</text>
</comment>